<dbReference type="EMBL" id="VZBP01000115">
    <property type="protein sequence ID" value="MQO09753.1"/>
    <property type="molecule type" value="Genomic_DNA"/>
</dbReference>
<proteinExistence type="predicted"/>
<evidence type="ECO:0008006" key="5">
    <source>
        <dbReference type="Google" id="ProtNLM"/>
    </source>
</evidence>
<comment type="caution">
    <text evidence="2">The sequence shown here is derived from an EMBL/GenBank/DDBJ whole genome shotgun (WGS) entry which is preliminary data.</text>
</comment>
<organism evidence="2 3">
    <name type="scientific">Segatella copri</name>
    <dbReference type="NCBI Taxonomy" id="165179"/>
    <lineage>
        <taxon>Bacteria</taxon>
        <taxon>Pseudomonadati</taxon>
        <taxon>Bacteroidota</taxon>
        <taxon>Bacteroidia</taxon>
        <taxon>Bacteroidales</taxon>
        <taxon>Prevotellaceae</taxon>
        <taxon>Segatella</taxon>
    </lineage>
</organism>
<dbReference type="PROSITE" id="PS51257">
    <property type="entry name" value="PROKAR_LIPOPROTEIN"/>
    <property type="match status" value="1"/>
</dbReference>
<dbReference type="Proteomes" id="UP000405805">
    <property type="component" value="Unassembled WGS sequence"/>
</dbReference>
<evidence type="ECO:0000313" key="3">
    <source>
        <dbReference type="Proteomes" id="UP000405805"/>
    </source>
</evidence>
<evidence type="ECO:0000313" key="4">
    <source>
        <dbReference type="Proteomes" id="UP000442105"/>
    </source>
</evidence>
<reference evidence="2" key="2">
    <citation type="submission" date="2022-12" db="EMBL/GenBank/DDBJ databases">
        <title>Distinct polysaccharide growth profiles of human intestinal Prevotella copri isolates.</title>
        <authorList>
            <person name="Fehlner-Peach H."/>
            <person name="Magnabosco C."/>
            <person name="Raghavan V."/>
            <person name="Scher J.U."/>
            <person name="Tett A."/>
            <person name="Cox L.M."/>
            <person name="Gottsegen C."/>
            <person name="Watters A."/>
            <person name="Wiltshire- Gordon J.D."/>
            <person name="Segata N."/>
            <person name="Bonneau R."/>
            <person name="Littman D.R."/>
        </authorList>
    </citation>
    <scope>NUCLEOTIDE SEQUENCE</scope>
    <source>
        <strain evidence="2">IA624</strain>
    </source>
</reference>
<dbReference type="AlphaFoldDB" id="A0AA90VER8"/>
<evidence type="ECO:0000313" key="1">
    <source>
        <dbReference type="EMBL" id="MQN12165.1"/>
    </source>
</evidence>
<dbReference type="RefSeq" id="WP_118312731.1">
    <property type="nucleotide sequence ID" value="NZ_JAQEAK010000051.1"/>
</dbReference>
<name>A0AA90VER8_9BACT</name>
<dbReference type="EMBL" id="VZCW01000117">
    <property type="protein sequence ID" value="MQN12165.1"/>
    <property type="molecule type" value="Genomic_DNA"/>
</dbReference>
<reference evidence="3 4" key="1">
    <citation type="submission" date="2019-09" db="EMBL/GenBank/DDBJ databases">
        <title>Distinct polysaccharide growth profiles of human intestinal Prevotella copri isolates.</title>
        <authorList>
            <person name="Fehlner-Peach H."/>
            <person name="Magnabosco C."/>
            <person name="Raghavan V."/>
            <person name="Scher J.U."/>
            <person name="Tett A."/>
            <person name="Cox L.M."/>
            <person name="Gottsegen C."/>
            <person name="Watters A."/>
            <person name="Wiltshire- Gordon J.D."/>
            <person name="Segata N."/>
            <person name="Bonneau R."/>
            <person name="Littman D.R."/>
        </authorList>
    </citation>
    <scope>NUCLEOTIDE SEQUENCE [LARGE SCALE GENOMIC DNA]</scope>
    <source>
        <strain evidence="3">iA624</strain>
        <strain evidence="4">iAQ1179</strain>
        <strain evidence="1">IAQ1179</strain>
    </source>
</reference>
<evidence type="ECO:0000313" key="2">
    <source>
        <dbReference type="EMBL" id="MQO09753.1"/>
    </source>
</evidence>
<protein>
    <recommendedName>
        <fullName evidence="5">DUF4221 domain-containing protein</fullName>
    </recommendedName>
</protein>
<dbReference type="Proteomes" id="UP000442105">
    <property type="component" value="Unassembled WGS sequence"/>
</dbReference>
<sequence length="375" mass="43536">MKKYIVVMLFSFLMASCGQETEKIHLGENLRDKCHLVCMDSLKIVADSLSGNGNFYMKDSVLTFADMTLCTLFHFNLNNCKELGHNFDKGNGRNEFSSLMYAYPINGSDKYYAMDSSLGFYIYDDRKGQIDKISKLDFGWNDKKQDFDSPALYNLMYMTEFGMNISKVNDSTLMLPVSIIDRNLTNITKKRYEEGHIFAEVNSNNFKVTKVFGNFPDIFKGKPSNVLEFFQYDKIGDTLYVNHSVDSLVYVYKYPDKLLYTIGFEAQGAKRDYPERLVKDHSVFKEDVAKLSINSGLKFDNGYLVRTVMLNMLTGETVMQIYSNDNLVGEFKMPSMFKYLGYYNGYFYGISLLPRQENDKFYYMRYKFKLAINEK</sequence>
<gene>
    <name evidence="2" type="ORF">F7D57_08525</name>
    <name evidence="1" type="ORF">F7D95_04875</name>
</gene>
<accession>A0AA90VER8</accession>